<dbReference type="PROSITE" id="PS50850">
    <property type="entry name" value="MFS"/>
    <property type="match status" value="1"/>
</dbReference>
<evidence type="ECO:0000256" key="4">
    <source>
        <dbReference type="ARBA" id="ARBA00022989"/>
    </source>
</evidence>
<sequence>MSDDASGGGHGQPRTGETRSTGPIVGLTESGVVPKSRVLSWALWDWGSAAFNAVVTTFVFSTYLASTLFADPDIVAAAAGNADDPALKRVLAENASQLGIGLFIAGLLVALFAPVMGQRSDGSGRRKFWLGVNTALVVLAMAAMVFVEGTPAFFLLGVTLLAVGNVFFEFASVNYNAMLVQVSNRHNVGKVSGFGWGLGYVGGIVLLLILLLLFIQSFGVEGRTGLLGITTEGGLNIRLAVLFSAVWFGVFAIPLLLKVPEIPRLTRHNRVSYFASYATLFRTIGRLAKNSPQVLVFLVASAVFRDGLAGVFTFGAVIAAQVFHFSSSEVLYFAVAANLVAGIGTFAGGWLDDRLGAKRIILASLVGLVVFGTAVLFIGSAQTGFWICGLFLCLFVGPVQSASRSFLSRITPRGREGEIFGLYATTGRAVSFLAPGLFALFVGITGSTRFGILGIVIILFVGLLLMLPVKAKQSDIV</sequence>
<dbReference type="STRING" id="640635.SAMN04489806_1710"/>
<feature type="transmembrane region" description="Helical" evidence="7">
    <location>
        <begin position="43"/>
        <end position="65"/>
    </location>
</feature>
<dbReference type="InterPro" id="IPR036259">
    <property type="entry name" value="MFS_trans_sf"/>
</dbReference>
<feature type="transmembrane region" description="Helical" evidence="7">
    <location>
        <begin position="235"/>
        <end position="257"/>
    </location>
</feature>
<dbReference type="Proteomes" id="UP000199183">
    <property type="component" value="Unassembled WGS sequence"/>
</dbReference>
<dbReference type="InterPro" id="IPR020846">
    <property type="entry name" value="MFS_dom"/>
</dbReference>
<proteinExistence type="predicted"/>
<dbReference type="SUPFAM" id="SSF103473">
    <property type="entry name" value="MFS general substrate transporter"/>
    <property type="match status" value="1"/>
</dbReference>
<dbReference type="AlphaFoldDB" id="A0A1H4M0D9"/>
<dbReference type="GO" id="GO:0022857">
    <property type="term" value="F:transmembrane transporter activity"/>
    <property type="evidence" value="ECO:0007669"/>
    <property type="project" value="InterPro"/>
</dbReference>
<feature type="transmembrane region" description="Helical" evidence="7">
    <location>
        <begin position="384"/>
        <end position="407"/>
    </location>
</feature>
<dbReference type="InterPro" id="IPR024671">
    <property type="entry name" value="Atg22-like"/>
</dbReference>
<feature type="domain" description="Major facilitator superfamily (MFS) profile" evidence="8">
    <location>
        <begin position="49"/>
        <end position="472"/>
    </location>
</feature>
<feature type="compositionally biased region" description="Gly residues" evidence="6">
    <location>
        <begin position="1"/>
        <end position="11"/>
    </location>
</feature>
<dbReference type="RefSeq" id="WP_091182598.1">
    <property type="nucleotide sequence ID" value="NZ_FNRY01000001.1"/>
</dbReference>
<comment type="subcellular location">
    <subcellularLocation>
        <location evidence="1">Cell membrane</location>
        <topology evidence="1">Multi-pass membrane protein</topology>
    </subcellularLocation>
</comment>
<accession>A0A1H4M0D9</accession>
<gene>
    <name evidence="9" type="ORF">SAMN04489806_1710</name>
</gene>
<evidence type="ECO:0000259" key="8">
    <source>
        <dbReference type="PROSITE" id="PS50850"/>
    </source>
</evidence>
<dbReference type="PANTHER" id="PTHR23519">
    <property type="entry name" value="AUTOPHAGY-RELATED PROTEIN 22"/>
    <property type="match status" value="1"/>
</dbReference>
<feature type="transmembrane region" description="Helical" evidence="7">
    <location>
        <begin position="330"/>
        <end position="351"/>
    </location>
</feature>
<feature type="transmembrane region" description="Helical" evidence="7">
    <location>
        <begin position="419"/>
        <end position="444"/>
    </location>
</feature>
<feature type="transmembrane region" description="Helical" evidence="7">
    <location>
        <begin position="95"/>
        <end position="116"/>
    </location>
</feature>
<feature type="transmembrane region" description="Helical" evidence="7">
    <location>
        <begin position="450"/>
        <end position="469"/>
    </location>
</feature>
<evidence type="ECO:0000256" key="6">
    <source>
        <dbReference type="SAM" id="MobiDB-lite"/>
    </source>
</evidence>
<evidence type="ECO:0000256" key="3">
    <source>
        <dbReference type="ARBA" id="ARBA00022692"/>
    </source>
</evidence>
<dbReference type="Pfam" id="PF11700">
    <property type="entry name" value="ATG22"/>
    <property type="match status" value="1"/>
</dbReference>
<dbReference type="EMBL" id="FNRY01000001">
    <property type="protein sequence ID" value="SEB76194.1"/>
    <property type="molecule type" value="Genomic_DNA"/>
</dbReference>
<evidence type="ECO:0000256" key="7">
    <source>
        <dbReference type="SAM" id="Phobius"/>
    </source>
</evidence>
<feature type="transmembrane region" description="Helical" evidence="7">
    <location>
        <begin position="153"/>
        <end position="173"/>
    </location>
</feature>
<dbReference type="OrthoDB" id="9768783at2"/>
<keyword evidence="2" id="KW-0813">Transport</keyword>
<protein>
    <submittedName>
        <fullName evidence="9">MFS transporter, UMF1 family</fullName>
    </submittedName>
</protein>
<keyword evidence="5 7" id="KW-0472">Membrane</keyword>
<dbReference type="InterPro" id="IPR050495">
    <property type="entry name" value="ATG22/LtaA_families"/>
</dbReference>
<feature type="transmembrane region" description="Helical" evidence="7">
    <location>
        <begin position="360"/>
        <end position="378"/>
    </location>
</feature>
<evidence type="ECO:0000256" key="1">
    <source>
        <dbReference type="ARBA" id="ARBA00004651"/>
    </source>
</evidence>
<feature type="region of interest" description="Disordered" evidence="6">
    <location>
        <begin position="1"/>
        <end position="27"/>
    </location>
</feature>
<keyword evidence="10" id="KW-1185">Reference proteome</keyword>
<feature type="transmembrane region" description="Helical" evidence="7">
    <location>
        <begin position="128"/>
        <end position="147"/>
    </location>
</feature>
<keyword evidence="4 7" id="KW-1133">Transmembrane helix</keyword>
<dbReference type="GO" id="GO:0005886">
    <property type="term" value="C:plasma membrane"/>
    <property type="evidence" value="ECO:0007669"/>
    <property type="project" value="UniProtKB-SubCell"/>
</dbReference>
<dbReference type="PANTHER" id="PTHR23519:SF1">
    <property type="entry name" value="AUTOPHAGY-RELATED PROTEIN 22"/>
    <property type="match status" value="1"/>
</dbReference>
<dbReference type="Gene3D" id="1.20.1250.20">
    <property type="entry name" value="MFS general substrate transporter like domains"/>
    <property type="match status" value="2"/>
</dbReference>
<name>A0A1H4M0D9_9MICO</name>
<evidence type="ECO:0000256" key="5">
    <source>
        <dbReference type="ARBA" id="ARBA00023136"/>
    </source>
</evidence>
<feature type="transmembrane region" description="Helical" evidence="7">
    <location>
        <begin position="194"/>
        <end position="215"/>
    </location>
</feature>
<evidence type="ECO:0000256" key="2">
    <source>
        <dbReference type="ARBA" id="ARBA00022448"/>
    </source>
</evidence>
<evidence type="ECO:0000313" key="10">
    <source>
        <dbReference type="Proteomes" id="UP000199183"/>
    </source>
</evidence>
<reference evidence="9 10" key="1">
    <citation type="submission" date="2016-10" db="EMBL/GenBank/DDBJ databases">
        <authorList>
            <person name="de Groot N.N."/>
        </authorList>
    </citation>
    <scope>NUCLEOTIDE SEQUENCE [LARGE SCALE GENOMIC DNA]</scope>
    <source>
        <strain evidence="9 10">DSM 21799</strain>
    </source>
</reference>
<feature type="transmembrane region" description="Helical" evidence="7">
    <location>
        <begin position="294"/>
        <end position="318"/>
    </location>
</feature>
<organism evidence="9 10">
    <name type="scientific">Paramicrobacterium humi</name>
    <dbReference type="NCBI Taxonomy" id="640635"/>
    <lineage>
        <taxon>Bacteria</taxon>
        <taxon>Bacillati</taxon>
        <taxon>Actinomycetota</taxon>
        <taxon>Actinomycetes</taxon>
        <taxon>Micrococcales</taxon>
        <taxon>Microbacteriaceae</taxon>
        <taxon>Paramicrobacterium</taxon>
    </lineage>
</organism>
<keyword evidence="3 7" id="KW-0812">Transmembrane</keyword>
<evidence type="ECO:0000313" key="9">
    <source>
        <dbReference type="EMBL" id="SEB76194.1"/>
    </source>
</evidence>